<gene>
    <name evidence="21" type="ORF">MYCIT1_LOCUS16572</name>
</gene>
<dbReference type="GO" id="GO:0034727">
    <property type="term" value="P:piecemeal microautophagy of the nucleus"/>
    <property type="evidence" value="ECO:0007669"/>
    <property type="project" value="TreeGrafter"/>
</dbReference>
<organism evidence="21 22">
    <name type="scientific">Mycena citricolor</name>
    <dbReference type="NCBI Taxonomy" id="2018698"/>
    <lineage>
        <taxon>Eukaryota</taxon>
        <taxon>Fungi</taxon>
        <taxon>Dikarya</taxon>
        <taxon>Basidiomycota</taxon>
        <taxon>Agaricomycotina</taxon>
        <taxon>Agaricomycetes</taxon>
        <taxon>Agaricomycetidae</taxon>
        <taxon>Agaricales</taxon>
        <taxon>Marasmiineae</taxon>
        <taxon>Mycenaceae</taxon>
        <taxon>Mycena</taxon>
    </lineage>
</organism>
<evidence type="ECO:0000256" key="5">
    <source>
        <dbReference type="ARBA" id="ARBA00011137"/>
    </source>
</evidence>
<dbReference type="GO" id="GO:0034496">
    <property type="term" value="P:multivesicular body membrane disassembly"/>
    <property type="evidence" value="ECO:0007669"/>
    <property type="project" value="TreeGrafter"/>
</dbReference>
<evidence type="ECO:0000256" key="3">
    <source>
        <dbReference type="ARBA" id="ARBA00004343"/>
    </source>
</evidence>
<comment type="subunit">
    <text evidence="5">Binds to both phosphatidylinositol (PI) and phosphatidylinositol 3,5-bisphosphate (PIP2).</text>
</comment>
<dbReference type="GO" id="GO:0004620">
    <property type="term" value="F:phospholipase activity"/>
    <property type="evidence" value="ECO:0007669"/>
    <property type="project" value="TreeGrafter"/>
</dbReference>
<evidence type="ECO:0000256" key="19">
    <source>
        <dbReference type="SAM" id="MobiDB-lite"/>
    </source>
</evidence>
<evidence type="ECO:0000256" key="10">
    <source>
        <dbReference type="ARBA" id="ARBA00022963"/>
    </source>
</evidence>
<dbReference type="EC" id="3.1.1.3" evidence="6"/>
<sequence>MVVQEKRGIRWRCMSLPNLGTRDDAPRPPRAEPLSILPRPATETQSDIIYMFSLLPAALRLSVASLLWNNGWETGTPHAGSSTPPAPPATRFQLRHEHAMFGAGRSVYSNIPPPPHSSPSSLDSGTHSEGWEYAVPTTAIRTHRPRSPRAFAHPRWSAGQTPVSTWDLVEDLPAPDVSKRATLLALAKMTSNSYYGDAGHKLWYPLEGWNTSIPFGWEPDADGFRGHIFVSDDNSTVVVSVKGTSAPWIAGGEGPTKKKDKLNDNLLFSCCCARVGPTWYPVCNCYAGGDKCDADCVEEALIDESLFYHVGINLYNDVAFMYPEANIWLTGHSLGGSLAALLGATFGVPVVAFETPGEKMAATRLHLPSPPSTHHITHVYHTGDPIPMGTCTGVTSSCAIGGYALESKCHQGQRILYDTVTKRGWSVDSRQHGIAFIVEKLLNEDWDAEAGLEVPEIDEQTDCVDCFNWDFGSSK</sequence>
<evidence type="ECO:0000256" key="8">
    <source>
        <dbReference type="ARBA" id="ARBA00022753"/>
    </source>
</evidence>
<reference evidence="21" key="1">
    <citation type="submission" date="2023-11" db="EMBL/GenBank/DDBJ databases">
        <authorList>
            <person name="De Vega J J."/>
            <person name="De Vega J J."/>
        </authorList>
    </citation>
    <scope>NUCLEOTIDE SEQUENCE</scope>
</reference>
<evidence type="ECO:0000256" key="14">
    <source>
        <dbReference type="ARBA" id="ARBA00023098"/>
    </source>
</evidence>
<dbReference type="CDD" id="cd00519">
    <property type="entry name" value="Lipase_3"/>
    <property type="match status" value="1"/>
</dbReference>
<evidence type="ECO:0000256" key="2">
    <source>
        <dbReference type="ARBA" id="ARBA00004270"/>
    </source>
</evidence>
<evidence type="ECO:0000256" key="12">
    <source>
        <dbReference type="ARBA" id="ARBA00022989"/>
    </source>
</evidence>
<name>A0AAD2K024_9AGAR</name>
<dbReference type="InterPro" id="IPR002921">
    <property type="entry name" value="Fungal_lipase-type"/>
</dbReference>
<dbReference type="AlphaFoldDB" id="A0AAD2K024"/>
<evidence type="ECO:0000256" key="13">
    <source>
        <dbReference type="ARBA" id="ARBA00023006"/>
    </source>
</evidence>
<evidence type="ECO:0000256" key="15">
    <source>
        <dbReference type="ARBA" id="ARBA00023136"/>
    </source>
</evidence>
<dbReference type="EMBL" id="CAVNYO010000172">
    <property type="protein sequence ID" value="CAK5271497.1"/>
    <property type="molecule type" value="Genomic_DNA"/>
</dbReference>
<keyword evidence="11" id="KW-0735">Signal-anchor</keyword>
<feature type="domain" description="Fungal lipase-type" evidence="20">
    <location>
        <begin position="322"/>
        <end position="345"/>
    </location>
</feature>
<dbReference type="GO" id="GO:0004806">
    <property type="term" value="F:triacylglycerol lipase activity"/>
    <property type="evidence" value="ECO:0007669"/>
    <property type="project" value="UniProtKB-EC"/>
</dbReference>
<evidence type="ECO:0000256" key="17">
    <source>
        <dbReference type="ARBA" id="ARBA00024663"/>
    </source>
</evidence>
<dbReference type="GO" id="GO:0046461">
    <property type="term" value="P:neutral lipid catabolic process"/>
    <property type="evidence" value="ECO:0007669"/>
    <property type="project" value="TreeGrafter"/>
</dbReference>
<dbReference type="PANTHER" id="PTHR47175">
    <property type="entry name" value="LIPASE ATG15-RELATED"/>
    <property type="match status" value="1"/>
</dbReference>
<dbReference type="Gene3D" id="3.40.50.1820">
    <property type="entry name" value="alpha/beta hydrolase"/>
    <property type="match status" value="1"/>
</dbReference>
<keyword evidence="8" id="KW-0967">Endosome</keyword>
<proteinExistence type="inferred from homology"/>
<feature type="region of interest" description="Disordered" evidence="19">
    <location>
        <begin position="109"/>
        <end position="128"/>
    </location>
</feature>
<keyword evidence="16" id="KW-0325">Glycoprotein</keyword>
<keyword evidence="22" id="KW-1185">Reference proteome</keyword>
<dbReference type="Pfam" id="PF01764">
    <property type="entry name" value="Lipase_3"/>
    <property type="match status" value="1"/>
</dbReference>
<dbReference type="GO" id="GO:0006660">
    <property type="term" value="P:phosphatidylserine catabolic process"/>
    <property type="evidence" value="ECO:0007669"/>
    <property type="project" value="TreeGrafter"/>
</dbReference>
<comment type="catalytic activity">
    <reaction evidence="1">
        <text>a triacylglycerol + H2O = a diacylglycerol + a fatty acid + H(+)</text>
        <dbReference type="Rhea" id="RHEA:12044"/>
        <dbReference type="ChEBI" id="CHEBI:15377"/>
        <dbReference type="ChEBI" id="CHEBI:15378"/>
        <dbReference type="ChEBI" id="CHEBI:17855"/>
        <dbReference type="ChEBI" id="CHEBI:18035"/>
        <dbReference type="ChEBI" id="CHEBI:28868"/>
        <dbReference type="EC" id="3.1.1.3"/>
    </reaction>
</comment>
<keyword evidence="7" id="KW-0812">Transmembrane</keyword>
<evidence type="ECO:0000256" key="9">
    <source>
        <dbReference type="ARBA" id="ARBA00022801"/>
    </source>
</evidence>
<evidence type="ECO:0000256" key="11">
    <source>
        <dbReference type="ARBA" id="ARBA00022968"/>
    </source>
</evidence>
<evidence type="ECO:0000256" key="16">
    <source>
        <dbReference type="ARBA" id="ARBA00023180"/>
    </source>
</evidence>
<evidence type="ECO:0000256" key="18">
    <source>
        <dbReference type="ARBA" id="ARBA00029828"/>
    </source>
</evidence>
<protein>
    <recommendedName>
        <fullName evidence="6">triacylglycerol lipase</fullName>
        <ecNumber evidence="6">3.1.1.3</ecNumber>
    </recommendedName>
    <alternativeName>
        <fullName evidence="18">Autophagy-related protein 15</fullName>
    </alternativeName>
</protein>
<evidence type="ECO:0000313" key="22">
    <source>
        <dbReference type="Proteomes" id="UP001295794"/>
    </source>
</evidence>
<comment type="function">
    <text evidence="17">Lipase which is essential for lysis of subvacuolar cytoplasm to vacuole targeted bodies and intravacuolar autophagic bodies. Involved in the lysis of intravacuolar multivesicular body (MVB) vesicles. The intravacuolar membrane disintegration by ATG15 is critical to life span extension.</text>
</comment>
<dbReference type="GO" id="GO:0005775">
    <property type="term" value="C:vacuolar lumen"/>
    <property type="evidence" value="ECO:0007669"/>
    <property type="project" value="TreeGrafter"/>
</dbReference>
<dbReference type="SUPFAM" id="SSF53474">
    <property type="entry name" value="alpha/beta-Hydrolases"/>
    <property type="match status" value="1"/>
</dbReference>
<evidence type="ECO:0000256" key="7">
    <source>
        <dbReference type="ARBA" id="ARBA00022692"/>
    </source>
</evidence>
<dbReference type="InterPro" id="IPR029058">
    <property type="entry name" value="AB_hydrolase_fold"/>
</dbReference>
<evidence type="ECO:0000256" key="1">
    <source>
        <dbReference type="ARBA" id="ARBA00001024"/>
    </source>
</evidence>
<dbReference type="GO" id="GO:0032585">
    <property type="term" value="C:multivesicular body membrane"/>
    <property type="evidence" value="ECO:0007669"/>
    <property type="project" value="UniProtKB-SubCell"/>
</dbReference>
<evidence type="ECO:0000256" key="4">
    <source>
        <dbReference type="ARBA" id="ARBA00010701"/>
    </source>
</evidence>
<evidence type="ECO:0000313" key="21">
    <source>
        <dbReference type="EMBL" id="CAK5271497.1"/>
    </source>
</evidence>
<evidence type="ECO:0000259" key="20">
    <source>
        <dbReference type="Pfam" id="PF01764"/>
    </source>
</evidence>
<keyword evidence="12" id="KW-1133">Transmembrane helix</keyword>
<comment type="caution">
    <text evidence="21">The sequence shown here is derived from an EMBL/GenBank/DDBJ whole genome shotgun (WGS) entry which is preliminary data.</text>
</comment>
<dbReference type="InterPro" id="IPR050805">
    <property type="entry name" value="ATG15_Lipase"/>
</dbReference>
<keyword evidence="13" id="KW-0072">Autophagy</keyword>
<dbReference type="PANTHER" id="PTHR47175:SF2">
    <property type="entry name" value="LIPASE ATG15-RELATED"/>
    <property type="match status" value="1"/>
</dbReference>
<accession>A0AAD2K024</accession>
<keyword evidence="10" id="KW-0442">Lipid degradation</keyword>
<comment type="similarity">
    <text evidence="4">Belongs to the AB hydrolase superfamily. Lipase family.</text>
</comment>
<comment type="subcellular location">
    <subcellularLocation>
        <location evidence="3">Endosome</location>
        <location evidence="3">Multivesicular body membrane</location>
        <topology evidence="3">Single-pass type II membrane protein</topology>
    </subcellularLocation>
    <subcellularLocation>
        <location evidence="2">Prevacuolar compartment membrane</location>
        <topology evidence="2">Single-pass type II membrane protein</topology>
    </subcellularLocation>
</comment>
<evidence type="ECO:0000256" key="6">
    <source>
        <dbReference type="ARBA" id="ARBA00013279"/>
    </source>
</evidence>
<dbReference type="Proteomes" id="UP001295794">
    <property type="component" value="Unassembled WGS sequence"/>
</dbReference>
<keyword evidence="9" id="KW-0378">Hydrolase</keyword>
<keyword evidence="14" id="KW-0443">Lipid metabolism</keyword>
<keyword evidence="15" id="KW-0472">Membrane</keyword>